<dbReference type="Gene3D" id="1.10.340.30">
    <property type="entry name" value="Hypothetical protein, domain 2"/>
    <property type="match status" value="1"/>
</dbReference>
<gene>
    <name evidence="1" type="ORF">HNR48_003583</name>
</gene>
<dbReference type="Proteomes" id="UP000528457">
    <property type="component" value="Unassembled WGS sequence"/>
</dbReference>
<reference evidence="1 2" key="1">
    <citation type="submission" date="2020-08" db="EMBL/GenBank/DDBJ databases">
        <title>Genomic Encyclopedia of Type Strains, Phase IV (KMG-IV): sequencing the most valuable type-strain genomes for metagenomic binning, comparative biology and taxonomic classification.</title>
        <authorList>
            <person name="Goeker M."/>
        </authorList>
    </citation>
    <scope>NUCLEOTIDE SEQUENCE [LARGE SCALE GENOMIC DNA]</scope>
    <source>
        <strain evidence="1 2">DSM 22368</strain>
    </source>
</reference>
<organism evidence="1 2">
    <name type="scientific">Pseudoteredinibacter isoporae</name>
    <dbReference type="NCBI Taxonomy" id="570281"/>
    <lineage>
        <taxon>Bacteria</taxon>
        <taxon>Pseudomonadati</taxon>
        <taxon>Pseudomonadota</taxon>
        <taxon>Gammaproteobacteria</taxon>
        <taxon>Cellvibrionales</taxon>
        <taxon>Cellvibrionaceae</taxon>
        <taxon>Pseudoteredinibacter</taxon>
    </lineage>
</organism>
<dbReference type="PANTHER" id="PTHR30037:SF3">
    <property type="entry name" value="BLR0857 PROTEIN"/>
    <property type="match status" value="1"/>
</dbReference>
<keyword evidence="2" id="KW-1185">Reference proteome</keyword>
<proteinExistence type="predicted"/>
<dbReference type="GO" id="GO:0006284">
    <property type="term" value="P:base-excision repair"/>
    <property type="evidence" value="ECO:0007669"/>
    <property type="project" value="InterPro"/>
</dbReference>
<evidence type="ECO:0000313" key="1">
    <source>
        <dbReference type="EMBL" id="MBB6523281.1"/>
    </source>
</evidence>
<name>A0A7X0JXV9_9GAMM</name>
<comment type="caution">
    <text evidence="1">The sequence shown here is derived from an EMBL/GenBank/DDBJ whole genome shotgun (WGS) entry which is preliminary data.</text>
</comment>
<accession>A0A7X0JXV9</accession>
<evidence type="ECO:0000313" key="2">
    <source>
        <dbReference type="Proteomes" id="UP000528457"/>
    </source>
</evidence>
<dbReference type="PANTHER" id="PTHR30037">
    <property type="entry name" value="DNA-3-METHYLADENINE GLYCOSYLASE 1"/>
    <property type="match status" value="1"/>
</dbReference>
<dbReference type="AlphaFoldDB" id="A0A7X0JXV9"/>
<dbReference type="SUPFAM" id="SSF48150">
    <property type="entry name" value="DNA-glycosylase"/>
    <property type="match status" value="1"/>
</dbReference>
<dbReference type="InParanoid" id="A0A7X0JXV9"/>
<dbReference type="Pfam" id="PF03352">
    <property type="entry name" value="Adenine_glyco"/>
    <property type="match status" value="1"/>
</dbReference>
<dbReference type="GO" id="GO:0008725">
    <property type="term" value="F:DNA-3-methyladenine glycosylase activity"/>
    <property type="evidence" value="ECO:0007669"/>
    <property type="project" value="InterPro"/>
</dbReference>
<sequence length="224" mass="25408">MLAFADILATAELHKGGSAAVKKLLPKVATAKQLKAKDDAYYLSMMSLRVFRAGLKHELVDRKWPAFEKAFHDFDPYDVLMMSDEDLEAQMHNKEIIRHFGKIRSIRSNAQMVREISQEFGSFGTFLAEWPAETLCELWFMLKKKGAQLGGLSAPRFLRMVGKDTFVLTDDVVASLISQEVLDKKPTAQRDIRQAQQAFNQWQEESGLPMAHISRIISFTANVN</sequence>
<dbReference type="InterPro" id="IPR011257">
    <property type="entry name" value="DNA_glycosylase"/>
</dbReference>
<protein>
    <submittedName>
        <fullName evidence="1">3-methyladenine DNA glycosylase Tag</fullName>
    </submittedName>
</protein>
<dbReference type="InterPro" id="IPR005019">
    <property type="entry name" value="Adenine_glyco"/>
</dbReference>
<dbReference type="EMBL" id="JACHHT010000003">
    <property type="protein sequence ID" value="MBB6523281.1"/>
    <property type="molecule type" value="Genomic_DNA"/>
</dbReference>
<dbReference type="InterPro" id="IPR052891">
    <property type="entry name" value="DNA-3mA_glycosylase"/>
</dbReference>
<dbReference type="RefSeq" id="WP_166848301.1">
    <property type="nucleotide sequence ID" value="NZ_JAAONY010000003.1"/>
</dbReference>